<dbReference type="CDD" id="cd20708">
    <property type="entry name" value="MIX_IV"/>
    <property type="match status" value="1"/>
</dbReference>
<organism evidence="3 4">
    <name type="scientific">Vibrio rhizosphaerae</name>
    <dbReference type="NCBI Taxonomy" id="398736"/>
    <lineage>
        <taxon>Bacteria</taxon>
        <taxon>Pseudomonadati</taxon>
        <taxon>Pseudomonadota</taxon>
        <taxon>Gammaproteobacteria</taxon>
        <taxon>Vibrionales</taxon>
        <taxon>Vibrionaceae</taxon>
        <taxon>Vibrio</taxon>
    </lineage>
</organism>
<protein>
    <submittedName>
        <fullName evidence="3">Toxin VasX</fullName>
    </submittedName>
</protein>
<accession>A0ABU4IZ53</accession>
<evidence type="ECO:0000256" key="1">
    <source>
        <dbReference type="SAM" id="Coils"/>
    </source>
</evidence>
<dbReference type="EMBL" id="JAWRCP010000002">
    <property type="protein sequence ID" value="MDW6094615.1"/>
    <property type="molecule type" value="Genomic_DNA"/>
</dbReference>
<evidence type="ECO:0000259" key="2">
    <source>
        <dbReference type="Pfam" id="PF20249"/>
    </source>
</evidence>
<comment type="caution">
    <text evidence="3">The sequence shown here is derived from an EMBL/GenBank/DDBJ whole genome shotgun (WGS) entry which is preliminary data.</text>
</comment>
<feature type="coiled-coil region" evidence="1">
    <location>
        <begin position="618"/>
        <end position="652"/>
    </location>
</feature>
<name>A0ABU4IZ53_9VIBR</name>
<evidence type="ECO:0000313" key="3">
    <source>
        <dbReference type="EMBL" id="MDW6094615.1"/>
    </source>
</evidence>
<sequence length="1140" mass="128289">MTEHILLANNAAASQSTEDTGSLTGACPYMNPMIQLVPMRYAMSEEGESVPENLNDSLYRDDGVPQGFRPLNPGFLYIIHSEDKETLYEFEVKDDQSLIGHYFEKGTDAFQDSGQKTIVVPRRGVLHALFMPVAMTPERAEILLGASGDQSSLMNRVLLGDVDPINGTKGLMPTEKIPGCIDFSAQRTESGGQYDSGQYWWLSNLIFQPEAQSPVQSSVLPEYEKDSAVLLINDICADLVEAAERQNDLKTQYKTWYEKEVDGHRNCDRYEVAQLLNNLMQVDQFLAGRFDSLLDSLGIHVSDDEERKALSARLKNHIEVLNDQNEYHWEAASSVPGIFGKDGYQSSYPANMGRSVNNKANAMAKKLAEDYSISYYTAKSTLEKCAAEYKQLIEGGAFGKDGIKTVIHYDEMTDFVTKWDDYKVTVSESLERLNPYVKGIAPKWSLLAAYISPKNKEHFKIKLDYEDILTAFFKNNDDQWLLEYYAGEDDFPLSVYDDIASDTTFVSVKDVLNIRKKFVSIGDALKGVESFNKKVETANNLNHLNPILDDDLKARVVQSLSLKNEAFVVSMTAALQAPGGEMNFTQRLSNNLDKLSQGTKQLLNLNFKANGIQWHIPDQQAASKLQSLHQELDQINKNLKQTEQTIKAIKGRNNSILQMSKSARHTARTNYVRELRAAKRSKNQLLGQFRSKYNEILSHSGPEVSLGIKKSGSYPMSQVMDEAKQMVRSINARGTVREMLTAEGKPDAGKIVKTSISFLLTYMYVWSAWHAWEALTDDDPQEGELLTFAEAGITATASVISSAGTIYTAWLNASLKVGDEALHEATLARLATWTVYSTPIVTAMGAIGMGIRTWNAGMDAYKSLSNGAAQITLSLSRAIVSVIGTVGGVYETARYMKIAYGLFNRPIQSVEIVMATQRVAMTSTLSVAANFIRFNVYLWVAFFVIDKLWQYYKWPPLVDWADDTAWGKDDQGWSLTNHYEVLAPQSFKPGARYEVLNNTYTEDQSVETEVQLKIFLPQVSRPTTENCKLELKAFCRDPRRRFRGEWVDVLESLKVDATLLPMNGGCELTFFVRSDWLNERYINQIRCCVSLRSGENKWYRNNWDFHMNKAMYIPFTDHNVLSLSQEEIDTPSGSHLVAWS</sequence>
<dbReference type="RefSeq" id="WP_318585658.1">
    <property type="nucleotide sequence ID" value="NZ_JAWRCP010000002.1"/>
</dbReference>
<keyword evidence="4" id="KW-1185">Reference proteome</keyword>
<reference evidence="3 4" key="1">
    <citation type="submission" date="2023-11" db="EMBL/GenBank/DDBJ databases">
        <title>Plant-associative lifestyle of Vibrio porteresiae and its evolutionary dynamics.</title>
        <authorList>
            <person name="Rameshkumar N."/>
            <person name="Kirti K."/>
        </authorList>
    </citation>
    <scope>NUCLEOTIDE SEQUENCE [LARGE SCALE GENOMIC DNA]</scope>
    <source>
        <strain evidence="3 4">MSSRF7</strain>
    </source>
</reference>
<dbReference type="InterPro" id="IPR046864">
    <property type="entry name" value="VasX_N"/>
</dbReference>
<feature type="domain" description="Toxin VasX N-terminal region" evidence="2">
    <location>
        <begin position="27"/>
        <end position="161"/>
    </location>
</feature>
<gene>
    <name evidence="3" type="ORF">SBX64_18895</name>
</gene>
<proteinExistence type="predicted"/>
<dbReference type="Proteomes" id="UP001279860">
    <property type="component" value="Unassembled WGS sequence"/>
</dbReference>
<keyword evidence="1" id="KW-0175">Coiled coil</keyword>
<dbReference type="Pfam" id="PF20249">
    <property type="entry name" value="VasX_N"/>
    <property type="match status" value="1"/>
</dbReference>
<evidence type="ECO:0000313" key="4">
    <source>
        <dbReference type="Proteomes" id="UP001279860"/>
    </source>
</evidence>